<evidence type="ECO:0000256" key="1">
    <source>
        <dbReference type="SAM" id="Phobius"/>
    </source>
</evidence>
<organism evidence="2 3">
    <name type="scientific">Labrys monachus</name>
    <dbReference type="NCBI Taxonomy" id="217067"/>
    <lineage>
        <taxon>Bacteria</taxon>
        <taxon>Pseudomonadati</taxon>
        <taxon>Pseudomonadota</taxon>
        <taxon>Alphaproteobacteria</taxon>
        <taxon>Hyphomicrobiales</taxon>
        <taxon>Xanthobacteraceae</taxon>
        <taxon>Labrys</taxon>
    </lineage>
</organism>
<keyword evidence="1" id="KW-0812">Transmembrane</keyword>
<sequence>MDLSEMITGFLAVLVFAILGIDTVMDWRALPRNAVPARAAAAPARHSFDSSISCDIVWC</sequence>
<keyword evidence="1" id="KW-1133">Transmembrane helix</keyword>
<feature type="transmembrane region" description="Helical" evidence="1">
    <location>
        <begin position="6"/>
        <end position="25"/>
    </location>
</feature>
<dbReference type="EMBL" id="JAUSVK010000001">
    <property type="protein sequence ID" value="MDQ0395510.1"/>
    <property type="molecule type" value="Genomic_DNA"/>
</dbReference>
<evidence type="ECO:0000313" key="3">
    <source>
        <dbReference type="Proteomes" id="UP001237448"/>
    </source>
</evidence>
<evidence type="ECO:0000313" key="2">
    <source>
        <dbReference type="EMBL" id="MDQ0395510.1"/>
    </source>
</evidence>
<dbReference type="RefSeq" id="WP_307434273.1">
    <property type="nucleotide sequence ID" value="NZ_JAUSVK010000001.1"/>
</dbReference>
<accession>A0ABU0FLN7</accession>
<proteinExistence type="predicted"/>
<name>A0ABU0FLN7_9HYPH</name>
<keyword evidence="3" id="KW-1185">Reference proteome</keyword>
<keyword evidence="1" id="KW-0472">Membrane</keyword>
<dbReference type="Proteomes" id="UP001237448">
    <property type="component" value="Unassembled WGS sequence"/>
</dbReference>
<protein>
    <submittedName>
        <fullName evidence="2">Uncharacterized protein</fullName>
    </submittedName>
</protein>
<gene>
    <name evidence="2" type="ORF">J3R73_005302</name>
</gene>
<reference evidence="2 3" key="1">
    <citation type="submission" date="2023-07" db="EMBL/GenBank/DDBJ databases">
        <title>Genomic Encyclopedia of Type Strains, Phase IV (KMG-IV): sequencing the most valuable type-strain genomes for metagenomic binning, comparative biology and taxonomic classification.</title>
        <authorList>
            <person name="Goeker M."/>
        </authorList>
    </citation>
    <scope>NUCLEOTIDE SEQUENCE [LARGE SCALE GENOMIC DNA]</scope>
    <source>
        <strain evidence="2 3">DSM 5896</strain>
    </source>
</reference>
<comment type="caution">
    <text evidence="2">The sequence shown here is derived from an EMBL/GenBank/DDBJ whole genome shotgun (WGS) entry which is preliminary data.</text>
</comment>